<organism evidence="1 2">
    <name type="scientific">Photorhabdus australis subsp. thailandensis</name>
    <dbReference type="NCBI Taxonomy" id="2805096"/>
    <lineage>
        <taxon>Bacteria</taxon>
        <taxon>Pseudomonadati</taxon>
        <taxon>Pseudomonadota</taxon>
        <taxon>Gammaproteobacteria</taxon>
        <taxon>Enterobacterales</taxon>
        <taxon>Morganellaceae</taxon>
        <taxon>Photorhabdus</taxon>
    </lineage>
</organism>
<gene>
    <name evidence="1" type="ORF">Ppb6_00145</name>
</gene>
<dbReference type="Proteomes" id="UP000093476">
    <property type="component" value="Unassembled WGS sequence"/>
</dbReference>
<evidence type="ECO:0000313" key="1">
    <source>
        <dbReference type="EMBL" id="OCQ54576.1"/>
    </source>
</evidence>
<dbReference type="EMBL" id="LOMY01000010">
    <property type="protein sequence ID" value="OCQ54576.1"/>
    <property type="molecule type" value="Genomic_DNA"/>
</dbReference>
<name>A0A1C0U9P4_9GAMM</name>
<dbReference type="PATRIC" id="fig|286156.4.peg.189"/>
<protein>
    <recommendedName>
        <fullName evidence="3">Lipoprotein</fullName>
    </recommendedName>
</protein>
<evidence type="ECO:0008006" key="3">
    <source>
        <dbReference type="Google" id="ProtNLM"/>
    </source>
</evidence>
<dbReference type="RefSeq" id="WP_036773799.1">
    <property type="nucleotide sequence ID" value="NZ_CAWMQZ010000010.1"/>
</dbReference>
<comment type="caution">
    <text evidence="1">The sequence shown here is derived from an EMBL/GenBank/DDBJ whole genome shotgun (WGS) entry which is preliminary data.</text>
</comment>
<dbReference type="AlphaFoldDB" id="A0A1C0U9P4"/>
<accession>A0A1C0U9P4</accession>
<sequence length="254" mass="29392">MKKLIILLTGTVLLSGCAPSERTLRNLALINEKQAATTSEQKYNYLMEVSKGQTYTSRYSYIEPETFESIRGRYFEESGLTEEPEIVKRDLIYKCFDQNTSTDEDFECVYNFYSKEIDIEKAAINAENQEARLHQIRMEDAQNIAKRIYEEGGAEFTEVNIGRFCRASSRVVATAYASVADTYQLYDLEADKVMLLGFTDKAFTRLKKKVSSDKRGIAMVFNNLLDQKIIYESYYMLCNSNPESYILNYKKIFR</sequence>
<evidence type="ECO:0000313" key="2">
    <source>
        <dbReference type="Proteomes" id="UP000093476"/>
    </source>
</evidence>
<proteinExistence type="predicted"/>
<dbReference type="PROSITE" id="PS51257">
    <property type="entry name" value="PROKAR_LIPOPROTEIN"/>
    <property type="match status" value="1"/>
</dbReference>
<reference evidence="1 2" key="1">
    <citation type="submission" date="2015-12" db="EMBL/GenBank/DDBJ databases">
        <title>Genome comparisons provide insights into the role of secondary metabolites in the pathogenic phase of the Photorhabdus life cycle.</title>
        <authorList>
            <person name="Tobias N.J."/>
            <person name="Mishra B."/>
            <person name="Gupta D.K."/>
            <person name="Thines M."/>
            <person name="Stinear T.P."/>
            <person name="Bode H.B."/>
        </authorList>
    </citation>
    <scope>NUCLEOTIDE SEQUENCE [LARGE SCALE GENOMIC DNA]</scope>
    <source>
        <strain evidence="1 2">PB68.1</strain>
    </source>
</reference>
<keyword evidence="2" id="KW-1185">Reference proteome</keyword>